<evidence type="ECO:0000256" key="3">
    <source>
        <dbReference type="ARBA" id="ARBA00022729"/>
    </source>
</evidence>
<comment type="similarity">
    <text evidence="2">Belongs to the SusD family.</text>
</comment>
<organism evidence="8 9">
    <name type="scientific">Ginsengibacter hankyongi</name>
    <dbReference type="NCBI Taxonomy" id="2607284"/>
    <lineage>
        <taxon>Bacteria</taxon>
        <taxon>Pseudomonadati</taxon>
        <taxon>Bacteroidota</taxon>
        <taxon>Chitinophagia</taxon>
        <taxon>Chitinophagales</taxon>
        <taxon>Chitinophagaceae</taxon>
        <taxon>Ginsengibacter</taxon>
    </lineage>
</organism>
<evidence type="ECO:0000256" key="1">
    <source>
        <dbReference type="ARBA" id="ARBA00004442"/>
    </source>
</evidence>
<evidence type="ECO:0000313" key="8">
    <source>
        <dbReference type="EMBL" id="KAA9041389.1"/>
    </source>
</evidence>
<protein>
    <submittedName>
        <fullName evidence="8">RagB/SusD family nutrient uptake outer membrane protein</fullName>
    </submittedName>
</protein>
<dbReference type="Pfam" id="PF14322">
    <property type="entry name" value="SusD-like_3"/>
    <property type="match status" value="1"/>
</dbReference>
<dbReference type="EMBL" id="VYQF01000001">
    <property type="protein sequence ID" value="KAA9041389.1"/>
    <property type="molecule type" value="Genomic_DNA"/>
</dbReference>
<proteinExistence type="inferred from homology"/>
<comment type="subcellular location">
    <subcellularLocation>
        <location evidence="1">Cell outer membrane</location>
    </subcellularLocation>
</comment>
<dbReference type="AlphaFoldDB" id="A0A5J5IK52"/>
<feature type="domain" description="RagB/SusD" evidence="6">
    <location>
        <begin position="349"/>
        <end position="619"/>
    </location>
</feature>
<dbReference type="RefSeq" id="WP_150413509.1">
    <property type="nucleotide sequence ID" value="NZ_VYQF01000001.1"/>
</dbReference>
<dbReference type="Proteomes" id="UP000326903">
    <property type="component" value="Unassembled WGS sequence"/>
</dbReference>
<keyword evidence="3" id="KW-0732">Signal</keyword>
<keyword evidence="4" id="KW-0472">Membrane</keyword>
<accession>A0A5J5IK52</accession>
<dbReference type="InterPro" id="IPR033985">
    <property type="entry name" value="SusD-like_N"/>
</dbReference>
<dbReference type="Gene3D" id="1.25.40.390">
    <property type="match status" value="1"/>
</dbReference>
<evidence type="ECO:0000256" key="2">
    <source>
        <dbReference type="ARBA" id="ARBA00006275"/>
    </source>
</evidence>
<comment type="caution">
    <text evidence="8">The sequence shown here is derived from an EMBL/GenBank/DDBJ whole genome shotgun (WGS) entry which is preliminary data.</text>
</comment>
<evidence type="ECO:0000256" key="4">
    <source>
        <dbReference type="ARBA" id="ARBA00023136"/>
    </source>
</evidence>
<feature type="domain" description="SusD-like N-terminal" evidence="7">
    <location>
        <begin position="91"/>
        <end position="233"/>
    </location>
</feature>
<evidence type="ECO:0000259" key="7">
    <source>
        <dbReference type="Pfam" id="PF14322"/>
    </source>
</evidence>
<evidence type="ECO:0000256" key="5">
    <source>
        <dbReference type="ARBA" id="ARBA00023237"/>
    </source>
</evidence>
<gene>
    <name evidence="8" type="ORF">FW778_05010</name>
</gene>
<keyword evidence="5" id="KW-0998">Cell outer membrane</keyword>
<dbReference type="InterPro" id="IPR012944">
    <property type="entry name" value="SusD_RagB_dom"/>
</dbReference>
<sequence>MKKIKLISPICIMMAFAVGAVLPISCRKGLLDQTPTTNPSPSTFWKTESDATSGLLGLYAAVRPCFDRDYYFDGQSEYFRCRGTSTTSGNLQKGDAYNGGNYNPTGYGASFDKMFRDLYGAVDRANYVIDNVTKMQASGGSLATSNVLQTIQGEARLLRGLVYFRLICMWGDVPYYTISPNKDADVNSLPRTPIAQIKDSILADYTYAFNTLPTTASALGRASKVAALALRGKLELYWGSWNKNGWPELEGFNSSAAEATTAFTAAAADFDSVINNYGVTLYMGGDPGQIDALGKADVLPNYYTLFTPKANGNSEMLMVFTHGGTGTGQGEELMRDFAGRSHEGSQCWVSPRYEIADRYQSTVTGDFVSPLIPMNPTVPATGNVARTTPGSAVNPNSYADRDYRMKSTLEWDYEVSIGSASQVSTGFVPFIYKTWAGRVNIGGVNYLTYNTDGCNSGYVFRKFVRNYAGQGRSDGDFAWPVIRLADVYLMYAEATNEINGPQADAIDLVNKVRHRGNLPPLDASKTGGYQDFFNAIEQERIVELIGEGQRSFDLRRWRALERVWGPPGSPGVWRIDTWGANQQRYFQNTSELEYQQDYIFRIPPSERDKNPNLTQNIPWR</sequence>
<keyword evidence="9" id="KW-1185">Reference proteome</keyword>
<dbReference type="GO" id="GO:0009279">
    <property type="term" value="C:cell outer membrane"/>
    <property type="evidence" value="ECO:0007669"/>
    <property type="project" value="UniProtKB-SubCell"/>
</dbReference>
<dbReference type="InterPro" id="IPR011990">
    <property type="entry name" value="TPR-like_helical_dom_sf"/>
</dbReference>
<reference evidence="8 9" key="1">
    <citation type="submission" date="2019-09" db="EMBL/GenBank/DDBJ databases">
        <title>Draft genome sequence of Ginsengibacter sp. BR5-29.</title>
        <authorList>
            <person name="Im W.-T."/>
        </authorList>
    </citation>
    <scope>NUCLEOTIDE SEQUENCE [LARGE SCALE GENOMIC DNA]</scope>
    <source>
        <strain evidence="8 9">BR5-29</strain>
    </source>
</reference>
<name>A0A5J5IK52_9BACT</name>
<evidence type="ECO:0000259" key="6">
    <source>
        <dbReference type="Pfam" id="PF07980"/>
    </source>
</evidence>
<dbReference type="SUPFAM" id="SSF48452">
    <property type="entry name" value="TPR-like"/>
    <property type="match status" value="1"/>
</dbReference>
<dbReference type="Pfam" id="PF07980">
    <property type="entry name" value="SusD_RagB"/>
    <property type="match status" value="1"/>
</dbReference>
<evidence type="ECO:0000313" key="9">
    <source>
        <dbReference type="Proteomes" id="UP000326903"/>
    </source>
</evidence>